<dbReference type="InterPro" id="IPR038765">
    <property type="entry name" value="Papain-like_cys_pep_sf"/>
</dbReference>
<dbReference type="Gene3D" id="3.10.620.30">
    <property type="match status" value="1"/>
</dbReference>
<evidence type="ECO:0000259" key="1">
    <source>
        <dbReference type="SMART" id="SM00460"/>
    </source>
</evidence>
<protein>
    <submittedName>
        <fullName evidence="2">Transglutaminase family protein</fullName>
    </submittedName>
</protein>
<dbReference type="SMART" id="SM00460">
    <property type="entry name" value="TGc"/>
    <property type="match status" value="1"/>
</dbReference>
<dbReference type="AlphaFoldDB" id="A0A7D6VK66"/>
<feature type="domain" description="Transglutaminase-like" evidence="1">
    <location>
        <begin position="151"/>
        <end position="211"/>
    </location>
</feature>
<dbReference type="SUPFAM" id="SSF54001">
    <property type="entry name" value="Cysteine proteinases"/>
    <property type="match status" value="1"/>
</dbReference>
<evidence type="ECO:0000313" key="3">
    <source>
        <dbReference type="Proteomes" id="UP000515512"/>
    </source>
</evidence>
<name>A0A7D6VK66_9NOCA</name>
<dbReference type="PANTHER" id="PTHR33490">
    <property type="entry name" value="BLR5614 PROTEIN-RELATED"/>
    <property type="match status" value="1"/>
</dbReference>
<dbReference type="InterPro" id="IPR002931">
    <property type="entry name" value="Transglutaminase-like"/>
</dbReference>
<organism evidence="2 3">
    <name type="scientific">Nocardia huaxiensis</name>
    <dbReference type="NCBI Taxonomy" id="2755382"/>
    <lineage>
        <taxon>Bacteria</taxon>
        <taxon>Bacillati</taxon>
        <taxon>Actinomycetota</taxon>
        <taxon>Actinomycetes</taxon>
        <taxon>Mycobacteriales</taxon>
        <taxon>Nocardiaceae</taxon>
        <taxon>Nocardia</taxon>
    </lineage>
</organism>
<dbReference type="KEGG" id="nhu:H0264_05305"/>
<sequence length="267" mass="28044">MKRDVSATLDITVHADTVLEFQIAVAHQPGIDLTESMDFILDSRGLQPREVLGAHGTRIHQVSSPAGSLRVCYRATALGSATAEPVSGHDLSMYLRPSRFAESDKLLGFAATEFGCGIGDLGMPARISAWVGSRICYLAGSSDPIDGAVETLLSGAGVCRDFTHLVVALSRAVGVPARVAAVYAPGCMPMDFHSVAEAFVDGAWRAFDPTCLAPRAALLRIATGRDASDIAFLANHGGDISMNGLSVHATIDGPLPMDDIGRSIAIR</sequence>
<dbReference type="EMBL" id="CP059399">
    <property type="protein sequence ID" value="QLY31736.1"/>
    <property type="molecule type" value="Genomic_DNA"/>
</dbReference>
<gene>
    <name evidence="2" type="ORF">H0264_05305</name>
</gene>
<dbReference type="Gene3D" id="2.60.40.2250">
    <property type="match status" value="1"/>
</dbReference>
<proteinExistence type="predicted"/>
<accession>A0A7D6VK66</accession>
<reference evidence="2 3" key="1">
    <citation type="submission" date="2020-07" db="EMBL/GenBank/DDBJ databases">
        <authorList>
            <person name="Zhuang K."/>
            <person name="Ran Y."/>
        </authorList>
    </citation>
    <scope>NUCLEOTIDE SEQUENCE [LARGE SCALE GENOMIC DNA]</scope>
    <source>
        <strain evidence="2 3">WCH-YHL-001</strain>
    </source>
</reference>
<keyword evidence="3" id="KW-1185">Reference proteome</keyword>
<dbReference type="RefSeq" id="WP_181582923.1">
    <property type="nucleotide sequence ID" value="NZ_CP059399.1"/>
</dbReference>
<dbReference type="Proteomes" id="UP000515512">
    <property type="component" value="Chromosome"/>
</dbReference>
<evidence type="ECO:0000313" key="2">
    <source>
        <dbReference type="EMBL" id="QLY31736.1"/>
    </source>
</evidence>
<dbReference type="PANTHER" id="PTHR33490:SF12">
    <property type="entry name" value="BLL5557 PROTEIN"/>
    <property type="match status" value="1"/>
</dbReference>
<dbReference type="Pfam" id="PF01841">
    <property type="entry name" value="Transglut_core"/>
    <property type="match status" value="1"/>
</dbReference>